<evidence type="ECO:0000313" key="3">
    <source>
        <dbReference type="EMBL" id="CAF3583568.1"/>
    </source>
</evidence>
<dbReference type="AlphaFoldDB" id="A0A813SPG3"/>
<proteinExistence type="predicted"/>
<accession>A0A813SPG3</accession>
<keyword evidence="5" id="KW-1185">Reference proteome</keyword>
<dbReference type="Proteomes" id="UP000663829">
    <property type="component" value="Unassembled WGS sequence"/>
</dbReference>
<evidence type="ECO:0000313" key="2">
    <source>
        <dbReference type="EMBL" id="CAF0899053.1"/>
    </source>
</evidence>
<dbReference type="Proteomes" id="UP000682733">
    <property type="component" value="Unassembled WGS sequence"/>
</dbReference>
<evidence type="ECO:0000313" key="5">
    <source>
        <dbReference type="Proteomes" id="UP000663829"/>
    </source>
</evidence>
<sequence length="107" mass="12550">MERLRSLGTVEWAVEAIGGTTDLTRRADWKDMSKIEDPDCFAINRTVEKTLDTYKTLLRADGELEKTTGDYNVANLLRNLRRMLQIWYRHTGRNYKLYEGCEPQYLS</sequence>
<reference evidence="1" key="1">
    <citation type="submission" date="2021-02" db="EMBL/GenBank/DDBJ databases">
        <authorList>
            <person name="Nowell W R."/>
        </authorList>
    </citation>
    <scope>NUCLEOTIDE SEQUENCE</scope>
</reference>
<gene>
    <name evidence="1" type="ORF">GPM918_LOCUS3395</name>
    <name evidence="2" type="ORF">OVA965_LOCUS9526</name>
    <name evidence="3" type="ORF">SRO942_LOCUS3395</name>
    <name evidence="4" type="ORF">TMI583_LOCUS9522</name>
</gene>
<dbReference type="EMBL" id="CAJOBC010000418">
    <property type="protein sequence ID" value="CAF3583568.1"/>
    <property type="molecule type" value="Genomic_DNA"/>
</dbReference>
<dbReference type="EMBL" id="CAJNOK010003382">
    <property type="protein sequence ID" value="CAF0899053.1"/>
    <property type="molecule type" value="Genomic_DNA"/>
</dbReference>
<evidence type="ECO:0000313" key="4">
    <source>
        <dbReference type="EMBL" id="CAF3680121.1"/>
    </source>
</evidence>
<organism evidence="1 5">
    <name type="scientific">Didymodactylos carnosus</name>
    <dbReference type="NCBI Taxonomy" id="1234261"/>
    <lineage>
        <taxon>Eukaryota</taxon>
        <taxon>Metazoa</taxon>
        <taxon>Spiralia</taxon>
        <taxon>Gnathifera</taxon>
        <taxon>Rotifera</taxon>
        <taxon>Eurotatoria</taxon>
        <taxon>Bdelloidea</taxon>
        <taxon>Philodinida</taxon>
        <taxon>Philodinidae</taxon>
        <taxon>Didymodactylos</taxon>
    </lineage>
</organism>
<protein>
    <submittedName>
        <fullName evidence="1">Uncharacterized protein</fullName>
    </submittedName>
</protein>
<dbReference type="EMBL" id="CAJNOQ010000418">
    <property type="protein sequence ID" value="CAF0798687.1"/>
    <property type="molecule type" value="Genomic_DNA"/>
</dbReference>
<dbReference type="EMBL" id="CAJOBA010003383">
    <property type="protein sequence ID" value="CAF3680121.1"/>
    <property type="molecule type" value="Genomic_DNA"/>
</dbReference>
<dbReference type="Proteomes" id="UP000677228">
    <property type="component" value="Unassembled WGS sequence"/>
</dbReference>
<name>A0A813SPG3_9BILA</name>
<evidence type="ECO:0000313" key="1">
    <source>
        <dbReference type="EMBL" id="CAF0798687.1"/>
    </source>
</evidence>
<comment type="caution">
    <text evidence="1">The sequence shown here is derived from an EMBL/GenBank/DDBJ whole genome shotgun (WGS) entry which is preliminary data.</text>
</comment>
<dbReference type="Proteomes" id="UP000681722">
    <property type="component" value="Unassembled WGS sequence"/>
</dbReference>